<evidence type="ECO:0000256" key="6">
    <source>
        <dbReference type="ARBA" id="ARBA00023284"/>
    </source>
</evidence>
<feature type="compositionally biased region" description="Basic and acidic residues" evidence="10">
    <location>
        <begin position="1"/>
        <end position="30"/>
    </location>
</feature>
<keyword evidence="5" id="KW-1015">Disulfide bond</keyword>
<evidence type="ECO:0000256" key="1">
    <source>
        <dbReference type="ARBA" id="ARBA00013017"/>
    </source>
</evidence>
<dbReference type="GO" id="GO:0034599">
    <property type="term" value="P:cellular response to oxidative stress"/>
    <property type="evidence" value="ECO:0007669"/>
    <property type="project" value="TreeGrafter"/>
</dbReference>
<keyword evidence="13" id="KW-1185">Reference proteome</keyword>
<evidence type="ECO:0000256" key="5">
    <source>
        <dbReference type="ARBA" id="ARBA00023157"/>
    </source>
</evidence>
<evidence type="ECO:0000256" key="8">
    <source>
        <dbReference type="ARBA" id="ARBA00038489"/>
    </source>
</evidence>
<evidence type="ECO:0000259" key="11">
    <source>
        <dbReference type="PROSITE" id="PS51352"/>
    </source>
</evidence>
<proteinExistence type="inferred from homology"/>
<evidence type="ECO:0000256" key="7">
    <source>
        <dbReference type="ARBA" id="ARBA00032824"/>
    </source>
</evidence>
<dbReference type="InterPro" id="IPR036249">
    <property type="entry name" value="Thioredoxin-like_sf"/>
</dbReference>
<keyword evidence="3" id="KW-0049">Antioxidant</keyword>
<evidence type="ECO:0000256" key="9">
    <source>
        <dbReference type="ARBA" id="ARBA00049091"/>
    </source>
</evidence>
<dbReference type="GO" id="GO:0008379">
    <property type="term" value="F:thioredoxin peroxidase activity"/>
    <property type="evidence" value="ECO:0007669"/>
    <property type="project" value="TreeGrafter"/>
</dbReference>
<comment type="similarity">
    <text evidence="8">Belongs to the peroxiredoxin family. BCP/PrxQ subfamily.</text>
</comment>
<organism evidence="12 13">
    <name type="scientific">Trichomonascus ciferrii</name>
    <dbReference type="NCBI Taxonomy" id="44093"/>
    <lineage>
        <taxon>Eukaryota</taxon>
        <taxon>Fungi</taxon>
        <taxon>Dikarya</taxon>
        <taxon>Ascomycota</taxon>
        <taxon>Saccharomycotina</taxon>
        <taxon>Dipodascomycetes</taxon>
        <taxon>Dipodascales</taxon>
        <taxon>Trichomonascaceae</taxon>
        <taxon>Trichomonascus</taxon>
        <taxon>Trichomonascus ciferrii complex</taxon>
    </lineage>
</organism>
<feature type="region of interest" description="Disordered" evidence="10">
    <location>
        <begin position="1"/>
        <end position="54"/>
    </location>
</feature>
<evidence type="ECO:0000256" key="4">
    <source>
        <dbReference type="ARBA" id="ARBA00023002"/>
    </source>
</evidence>
<dbReference type="InterPro" id="IPR050924">
    <property type="entry name" value="Peroxiredoxin_BCP/PrxQ"/>
</dbReference>
<evidence type="ECO:0000256" key="10">
    <source>
        <dbReference type="SAM" id="MobiDB-lite"/>
    </source>
</evidence>
<dbReference type="EC" id="1.11.1.24" evidence="1"/>
<gene>
    <name evidence="12" type="ORF">TRICI_001441</name>
</gene>
<name>A0A642VA03_9ASCO</name>
<dbReference type="AlphaFoldDB" id="A0A642VA03"/>
<comment type="catalytic activity">
    <reaction evidence="9">
        <text>a hydroperoxide + [thioredoxin]-dithiol = an alcohol + [thioredoxin]-disulfide + H2O</text>
        <dbReference type="Rhea" id="RHEA:62620"/>
        <dbReference type="Rhea" id="RHEA-COMP:10698"/>
        <dbReference type="Rhea" id="RHEA-COMP:10700"/>
        <dbReference type="ChEBI" id="CHEBI:15377"/>
        <dbReference type="ChEBI" id="CHEBI:29950"/>
        <dbReference type="ChEBI" id="CHEBI:30879"/>
        <dbReference type="ChEBI" id="CHEBI:35924"/>
        <dbReference type="ChEBI" id="CHEBI:50058"/>
        <dbReference type="EC" id="1.11.1.24"/>
    </reaction>
</comment>
<dbReference type="SUPFAM" id="SSF52833">
    <property type="entry name" value="Thioredoxin-like"/>
    <property type="match status" value="1"/>
</dbReference>
<dbReference type="OrthoDB" id="338622at2759"/>
<accession>A0A642VA03</accession>
<dbReference type="InterPro" id="IPR013766">
    <property type="entry name" value="Thioredoxin_domain"/>
</dbReference>
<dbReference type="EMBL" id="SWFS01000101">
    <property type="protein sequence ID" value="KAA8916397.1"/>
    <property type="molecule type" value="Genomic_DNA"/>
</dbReference>
<comment type="caution">
    <text evidence="12">The sequence shown here is derived from an EMBL/GenBank/DDBJ whole genome shotgun (WGS) entry which is preliminary data.</text>
</comment>
<dbReference type="PANTHER" id="PTHR42801">
    <property type="entry name" value="THIOREDOXIN-DEPENDENT PEROXIDE REDUCTASE"/>
    <property type="match status" value="1"/>
</dbReference>
<dbReference type="Gene3D" id="3.40.30.10">
    <property type="entry name" value="Glutaredoxin"/>
    <property type="match status" value="1"/>
</dbReference>
<evidence type="ECO:0000313" key="12">
    <source>
        <dbReference type="EMBL" id="KAA8916397.1"/>
    </source>
</evidence>
<keyword evidence="6" id="KW-0676">Redox-active center</keyword>
<evidence type="ECO:0000256" key="3">
    <source>
        <dbReference type="ARBA" id="ARBA00022862"/>
    </source>
</evidence>
<dbReference type="Proteomes" id="UP000761534">
    <property type="component" value="Unassembled WGS sequence"/>
</dbReference>
<feature type="domain" description="Thioredoxin" evidence="11">
    <location>
        <begin position="59"/>
        <end position="205"/>
    </location>
</feature>
<dbReference type="InterPro" id="IPR000866">
    <property type="entry name" value="AhpC/TSA"/>
</dbReference>
<keyword evidence="4" id="KW-0560">Oxidoreductase</keyword>
<dbReference type="GO" id="GO:0005737">
    <property type="term" value="C:cytoplasm"/>
    <property type="evidence" value="ECO:0007669"/>
    <property type="project" value="TreeGrafter"/>
</dbReference>
<dbReference type="GO" id="GO:0045454">
    <property type="term" value="P:cell redox homeostasis"/>
    <property type="evidence" value="ECO:0007669"/>
    <property type="project" value="TreeGrafter"/>
</dbReference>
<dbReference type="Pfam" id="PF00578">
    <property type="entry name" value="AhpC-TSA"/>
    <property type="match status" value="1"/>
</dbReference>
<protein>
    <recommendedName>
        <fullName evidence="1">thioredoxin-dependent peroxiredoxin</fullName>
        <ecNumber evidence="1">1.11.1.24</ecNumber>
    </recommendedName>
    <alternativeName>
        <fullName evidence="7">Thioredoxin peroxidase</fullName>
    </alternativeName>
</protein>
<keyword evidence="2" id="KW-0575">Peroxidase</keyword>
<dbReference type="CDD" id="cd03017">
    <property type="entry name" value="PRX_BCP"/>
    <property type="match status" value="1"/>
</dbReference>
<reference evidence="12" key="1">
    <citation type="journal article" date="2019" name="G3 (Bethesda)">
        <title>Genome Assemblies of Two Rare Opportunistic Yeast Pathogens: Diutina rugosa (syn. Candida rugosa) and Trichomonascus ciferrii (syn. Candida ciferrii).</title>
        <authorList>
            <person name="Mixao V."/>
            <person name="Saus E."/>
            <person name="Hansen A.P."/>
            <person name="Lass-Florl C."/>
            <person name="Gabaldon T."/>
        </authorList>
    </citation>
    <scope>NUCLEOTIDE SEQUENCE</scope>
    <source>
        <strain evidence="12">CBS 4856</strain>
    </source>
</reference>
<dbReference type="PROSITE" id="PS51352">
    <property type="entry name" value="THIOREDOXIN_2"/>
    <property type="match status" value="1"/>
</dbReference>
<evidence type="ECO:0000256" key="2">
    <source>
        <dbReference type="ARBA" id="ARBA00022559"/>
    </source>
</evidence>
<dbReference type="PANTHER" id="PTHR42801:SF23">
    <property type="entry name" value="PEROXIREDOXIN DOT5"/>
    <property type="match status" value="1"/>
</dbReference>
<evidence type="ECO:0000313" key="13">
    <source>
        <dbReference type="Proteomes" id="UP000761534"/>
    </source>
</evidence>
<dbReference type="VEuPathDB" id="FungiDB:TRICI_001441"/>
<sequence>MSDREGENKPRRSKRVEEKNATVDEEKKEEGETETLPPKLQRRQKMREELKAKKEAAKLPIGSEIPNVTLPNQDGDDVNLNEVSKEHPVVVFVYPRANTSGCTRQAQSYVKKYEEFEKYGAKVYGLSIDAIKSNKKFQKKFGMQFDLLCDPEQKLLKPLGCKKGARGTSRSQFVFVDGKLVESTYEVKPDKSVGFSLQGIHQNIKNPKNSDDDDDSD</sequence>
<feature type="region of interest" description="Disordered" evidence="10">
    <location>
        <begin position="198"/>
        <end position="217"/>
    </location>
</feature>